<dbReference type="GO" id="GO:0043539">
    <property type="term" value="F:protein serine/threonine kinase activator activity"/>
    <property type="evidence" value="ECO:0007669"/>
    <property type="project" value="TreeGrafter"/>
</dbReference>
<gene>
    <name evidence="2" type="primary">Acey_s0639.g991</name>
    <name evidence="2" type="ORF">Y032_0639g991</name>
</gene>
<dbReference type="InterPro" id="IPR028268">
    <property type="entry name" value="Pianissimo_fam"/>
</dbReference>
<dbReference type="GO" id="GO:0031932">
    <property type="term" value="C:TORC2 complex"/>
    <property type="evidence" value="ECO:0007669"/>
    <property type="project" value="InterPro"/>
</dbReference>
<dbReference type="Proteomes" id="UP000024635">
    <property type="component" value="Unassembled WGS sequence"/>
</dbReference>
<evidence type="ECO:0000313" key="3">
    <source>
        <dbReference type="Proteomes" id="UP000024635"/>
    </source>
</evidence>
<dbReference type="PANTHER" id="PTHR13298:SF11">
    <property type="entry name" value="RAPAMYCIN-INSENSITIVE COMPANION OF MTOR"/>
    <property type="match status" value="1"/>
</dbReference>
<sequence>MAPSTNAALVKVIVACLDYEHDYCYLSKVILQKALTSTCESARRWCTRFLSALAHRRPPNFVEWGFRLLMGQLGDQSVKVVRQAIRILHMWLPYYESSSRWLRTAQLDSFGEAGTLLKVHMYADENWCVLDDAGTREAVTFWLESFGVRYVETTEDDMRDALLSVRRTLTGTFSRASGERESVGSELRLGSIIETTQSKRIDAHVNYGLMSEDTTLRAPPHLFYSLCCHEYGRRLLCEMNVIETLSENLSDGEEPMKVKAALMALGHIGSHRKGFDLLPAAVIPQMVRLAEESPILTVRGYGFWALNLLSVSLSG</sequence>
<keyword evidence="3" id="KW-1185">Reference proteome</keyword>
<proteinExistence type="predicted"/>
<dbReference type="OrthoDB" id="271111at2759"/>
<dbReference type="InterPro" id="IPR016024">
    <property type="entry name" value="ARM-type_fold"/>
</dbReference>
<dbReference type="PANTHER" id="PTHR13298">
    <property type="entry name" value="CYTOSOLIC REGULATOR PIANISSIMO"/>
    <property type="match status" value="1"/>
</dbReference>
<dbReference type="GO" id="GO:0051897">
    <property type="term" value="P:positive regulation of phosphatidylinositol 3-kinase/protein kinase B signal transduction"/>
    <property type="evidence" value="ECO:0007669"/>
    <property type="project" value="TreeGrafter"/>
</dbReference>
<dbReference type="SUPFAM" id="SSF48371">
    <property type="entry name" value="ARM repeat"/>
    <property type="match status" value="1"/>
</dbReference>
<dbReference type="SMART" id="SM01303">
    <property type="entry name" value="RasGEF_N_2"/>
    <property type="match status" value="1"/>
</dbReference>
<dbReference type="InterPro" id="IPR029453">
    <property type="entry name" value="Rictor_IV"/>
</dbReference>
<dbReference type="Pfam" id="PF14663">
    <property type="entry name" value="RasGEF_N_2"/>
    <property type="match status" value="1"/>
</dbReference>
<dbReference type="Pfam" id="PF14668">
    <property type="entry name" value="RICTOR_V"/>
    <property type="match status" value="1"/>
</dbReference>
<comment type="caution">
    <text evidence="2">The sequence shown here is derived from an EMBL/GenBank/DDBJ whole genome shotgun (WGS) entry which is preliminary data.</text>
</comment>
<dbReference type="EMBL" id="JARK01000239">
    <property type="protein sequence ID" value="EYC39831.1"/>
    <property type="molecule type" value="Genomic_DNA"/>
</dbReference>
<organism evidence="2 3">
    <name type="scientific">Ancylostoma ceylanicum</name>
    <dbReference type="NCBI Taxonomy" id="53326"/>
    <lineage>
        <taxon>Eukaryota</taxon>
        <taxon>Metazoa</taxon>
        <taxon>Ecdysozoa</taxon>
        <taxon>Nematoda</taxon>
        <taxon>Chromadorea</taxon>
        <taxon>Rhabditida</taxon>
        <taxon>Rhabditina</taxon>
        <taxon>Rhabditomorpha</taxon>
        <taxon>Strongyloidea</taxon>
        <taxon>Ancylostomatidae</taxon>
        <taxon>Ancylostomatinae</taxon>
        <taxon>Ancylostoma</taxon>
    </lineage>
</organism>
<dbReference type="STRING" id="53326.A0A016WJP5"/>
<name>A0A016WJP5_9BILA</name>
<protein>
    <recommendedName>
        <fullName evidence="1">Rapamycin-insensitive companion of mTOR domain-containing protein</fullName>
    </recommendedName>
</protein>
<reference evidence="3" key="1">
    <citation type="journal article" date="2015" name="Nat. Genet.">
        <title>The genome and transcriptome of the zoonotic hookworm Ancylostoma ceylanicum identify infection-specific gene families.</title>
        <authorList>
            <person name="Schwarz E.M."/>
            <person name="Hu Y."/>
            <person name="Antoshechkin I."/>
            <person name="Miller M.M."/>
            <person name="Sternberg P.W."/>
            <person name="Aroian R.V."/>
        </authorList>
    </citation>
    <scope>NUCLEOTIDE SEQUENCE</scope>
    <source>
        <strain evidence="3">HY135</strain>
    </source>
</reference>
<evidence type="ECO:0000313" key="2">
    <source>
        <dbReference type="EMBL" id="EYC39831.1"/>
    </source>
</evidence>
<evidence type="ECO:0000259" key="1">
    <source>
        <dbReference type="SMART" id="SM01310"/>
    </source>
</evidence>
<dbReference type="SMART" id="SM01310">
    <property type="entry name" value="RICTOR_V"/>
    <property type="match status" value="1"/>
</dbReference>
<accession>A0A016WJP5</accession>
<feature type="domain" description="Rapamycin-insensitive companion of mTOR" evidence="1">
    <location>
        <begin position="255"/>
        <end position="312"/>
    </location>
</feature>
<dbReference type="AlphaFoldDB" id="A0A016WJP5"/>
<dbReference type="GO" id="GO:0038203">
    <property type="term" value="P:TORC2 signaling"/>
    <property type="evidence" value="ECO:0007669"/>
    <property type="project" value="TreeGrafter"/>
</dbReference>
<dbReference type="InterPro" id="IPR029452">
    <property type="entry name" value="RICTOR_V"/>
</dbReference>